<gene>
    <name evidence="2" type="ORF">MOO47_01140</name>
</gene>
<feature type="transmembrane region" description="Helical" evidence="1">
    <location>
        <begin position="12"/>
        <end position="34"/>
    </location>
</feature>
<organism evidence="2 3">
    <name type="scientific">Bombilactobacillus thymidiniphilus</name>
    <dbReference type="NCBI Taxonomy" id="2923363"/>
    <lineage>
        <taxon>Bacteria</taxon>
        <taxon>Bacillati</taxon>
        <taxon>Bacillota</taxon>
        <taxon>Bacilli</taxon>
        <taxon>Lactobacillales</taxon>
        <taxon>Lactobacillaceae</taxon>
        <taxon>Bombilactobacillus</taxon>
    </lineage>
</organism>
<keyword evidence="1" id="KW-0812">Transmembrane</keyword>
<keyword evidence="1" id="KW-0472">Membrane</keyword>
<accession>A0ABY4PFA2</accession>
<dbReference type="Pfam" id="PF11772">
    <property type="entry name" value="EpuA"/>
    <property type="match status" value="1"/>
</dbReference>
<evidence type="ECO:0000313" key="2">
    <source>
        <dbReference type="EMBL" id="UQS84323.1"/>
    </source>
</evidence>
<reference evidence="2 3" key="1">
    <citation type="journal article" date="2022" name="Int. J. Syst. Evol. Microbiol.">
        <title>Apilactobacillus apisilvae sp. nov., Nicolia spurrieriana gen. nov. sp. nov., Bombilactobacillus folatiphilus sp. nov. and Bombilactobacillus thymidiniphilus sp. nov., four new lactic acid bacterial isolates from stingless bees Tetragonula carbonaria and Austroplebeia australis.</title>
        <authorList>
            <person name="Oliphant S.A."/>
            <person name="Watson-Haigh N.S."/>
            <person name="Sumby K.M."/>
            <person name="Gardner J."/>
            <person name="Groom S."/>
            <person name="Jiranek V."/>
        </authorList>
    </citation>
    <scope>NUCLEOTIDE SEQUENCE [LARGE SCALE GENOMIC DNA]</scope>
    <source>
        <strain evidence="2 3">SG4_A1</strain>
    </source>
</reference>
<dbReference type="EMBL" id="CP093365">
    <property type="protein sequence ID" value="UQS84323.1"/>
    <property type="molecule type" value="Genomic_DNA"/>
</dbReference>
<name>A0ABY4PFA2_9LACO</name>
<keyword evidence="2" id="KW-0804">Transcription</keyword>
<keyword evidence="3" id="KW-1185">Reference proteome</keyword>
<dbReference type="GO" id="GO:0000428">
    <property type="term" value="C:DNA-directed RNA polymerase complex"/>
    <property type="evidence" value="ECO:0007669"/>
    <property type="project" value="UniProtKB-KW"/>
</dbReference>
<dbReference type="RefSeq" id="WP_249513507.1">
    <property type="nucleotide sequence ID" value="NZ_CP093365.1"/>
</dbReference>
<dbReference type="Proteomes" id="UP000831947">
    <property type="component" value="Chromosome"/>
</dbReference>
<dbReference type="InterPro" id="IPR024596">
    <property type="entry name" value="RNApol_su_b/EpuA"/>
</dbReference>
<evidence type="ECO:0000256" key="1">
    <source>
        <dbReference type="SAM" id="Phobius"/>
    </source>
</evidence>
<proteinExistence type="predicted"/>
<sequence length="56" mass="6096">MNGSYGNKLLKNIFKIIIAFLILFIIGMMIGSVMGGGNLLTPLLPSTWSHIIKFAS</sequence>
<keyword evidence="1" id="KW-1133">Transmembrane helix</keyword>
<evidence type="ECO:0000313" key="3">
    <source>
        <dbReference type="Proteomes" id="UP000831947"/>
    </source>
</evidence>
<keyword evidence="2" id="KW-0240">DNA-directed RNA polymerase</keyword>
<protein>
    <submittedName>
        <fullName evidence="2">DNA-directed RNA polymerase subunit beta</fullName>
    </submittedName>
</protein>